<reference evidence="2 3" key="1">
    <citation type="submission" date="2018-07" db="EMBL/GenBank/DDBJ databases">
        <authorList>
            <person name="Quirk P.G."/>
            <person name="Krulwich T.A."/>
        </authorList>
    </citation>
    <scope>NUCLEOTIDE SEQUENCE [LARGE SCALE GENOMIC DNA]</scope>
    <source>
        <strain evidence="2 3">CC-BB4</strain>
    </source>
</reference>
<evidence type="ECO:0000313" key="2">
    <source>
        <dbReference type="EMBL" id="AXK79068.1"/>
    </source>
</evidence>
<dbReference type="EMBL" id="CP031417">
    <property type="protein sequence ID" value="AXK79068.1"/>
    <property type="molecule type" value="Genomic_DNA"/>
</dbReference>
<name>A0A345ZQ71_9HYPH</name>
<dbReference type="KEGG" id="ptaw:DW352_00145"/>
<dbReference type="SUPFAM" id="SSF53756">
    <property type="entry name" value="UDP-Glycosyltransferase/glycogen phosphorylase"/>
    <property type="match status" value="1"/>
</dbReference>
<proteinExistence type="predicted"/>
<dbReference type="Gene3D" id="3.40.50.2000">
    <property type="entry name" value="Glycogen Phosphorylase B"/>
    <property type="match status" value="2"/>
</dbReference>
<dbReference type="PANTHER" id="PTHR12526">
    <property type="entry name" value="GLYCOSYLTRANSFERASE"/>
    <property type="match status" value="1"/>
</dbReference>
<dbReference type="PANTHER" id="PTHR12526:SF636">
    <property type="entry name" value="BLL3647 PROTEIN"/>
    <property type="match status" value="1"/>
</dbReference>
<accession>A0A345ZQ71</accession>
<keyword evidence="3" id="KW-1185">Reference proteome</keyword>
<organism evidence="2 3">
    <name type="scientific">Pseudolabrys taiwanensis</name>
    <dbReference type="NCBI Taxonomy" id="331696"/>
    <lineage>
        <taxon>Bacteria</taxon>
        <taxon>Pseudomonadati</taxon>
        <taxon>Pseudomonadota</taxon>
        <taxon>Alphaproteobacteria</taxon>
        <taxon>Hyphomicrobiales</taxon>
        <taxon>Xanthobacteraceae</taxon>
        <taxon>Pseudolabrys</taxon>
    </lineage>
</organism>
<keyword evidence="2" id="KW-0808">Transferase</keyword>
<dbReference type="Pfam" id="PF13439">
    <property type="entry name" value="Glyco_transf_4"/>
    <property type="match status" value="1"/>
</dbReference>
<evidence type="ECO:0000259" key="1">
    <source>
        <dbReference type="Pfam" id="PF13439"/>
    </source>
</evidence>
<dbReference type="GO" id="GO:0016757">
    <property type="term" value="F:glycosyltransferase activity"/>
    <property type="evidence" value="ECO:0007669"/>
    <property type="project" value="UniProtKB-ARBA"/>
</dbReference>
<feature type="domain" description="Glycosyltransferase subfamily 4-like N-terminal" evidence="1">
    <location>
        <begin position="35"/>
        <end position="196"/>
    </location>
</feature>
<dbReference type="Pfam" id="PF13692">
    <property type="entry name" value="Glyco_trans_1_4"/>
    <property type="match status" value="1"/>
</dbReference>
<dbReference type="Proteomes" id="UP000254889">
    <property type="component" value="Chromosome"/>
</dbReference>
<dbReference type="InterPro" id="IPR028098">
    <property type="entry name" value="Glyco_trans_4-like_N"/>
</dbReference>
<gene>
    <name evidence="2" type="ORF">DW352_00145</name>
</gene>
<dbReference type="OrthoDB" id="9806708at2"/>
<sequence length="402" mass="43003">MGRADAGGLARAVGRGRLMTARPKVLHMISNLMAGGAETMLSKVVRATAGEIEHSVVSMIDGGAIAAELKNAGIPVHFLGAGRNFSAALRIGKIRQIVRAVMPDLVQGWMYHGNIAASVAASARRPPVPVLWNIRQSIGSLRDESFLTLLTILLGTPLSGSPRVIIYNSRRAIEDHERLGYSRKRRVIIANGFDTEAYQPDPAARAALLSQLGLPTDAAIVGRIANFRTYKDYPTLFAAFAAIARANPRAYLIVIGRELDPDNPALRRLIASQPAQDRVRILGERADVARLLPGFDIMLSSSSAEAFPNVLGEAMACAVPTITTDAGDCGEILGDPTRVVPVGDSAALAQKAIEFLALTPERRATIGATDRARVIANFSLEKIAAEYVALWRREAAFLPSSG</sequence>
<protein>
    <submittedName>
        <fullName evidence="2">Glycosyltransferase</fullName>
    </submittedName>
</protein>
<dbReference type="AlphaFoldDB" id="A0A345ZQ71"/>
<evidence type="ECO:0000313" key="3">
    <source>
        <dbReference type="Proteomes" id="UP000254889"/>
    </source>
</evidence>